<dbReference type="GO" id="GO:0006631">
    <property type="term" value="P:fatty acid metabolic process"/>
    <property type="evidence" value="ECO:0007669"/>
    <property type="project" value="InterPro"/>
</dbReference>
<feature type="domain" description="3-hydroxyacyl-CoA dehydrogenase C-terminal" evidence="5">
    <location>
        <begin position="183"/>
        <end position="248"/>
    </location>
</feature>
<keyword evidence="4" id="KW-0812">Transmembrane</keyword>
<sequence length="313" mass="33423">MAAEATIIGAGTIGLGWTALFLARGLRVRVNSRRADAERVVREGLELFAPTIPGGGADPEELVTRLRIEPDLDRALDGADVVQENAPENLELKRELFGKVAAAAPPDALLLSSTSTFLPEDIGADLPDPRRVLVGHPFNPAHLIPLVEVVAAEGADPRLAERAVAFYRELGKTPIVLDHGINGFVANRLQSALLRESIHLVRSGVVTVEQLDAVVVNSIGLRWSTVGPFQSFHLGGGPGGLRHWLSHLGAGLEKGWAGLGSPPMDEQTVRTLIDQADQAFAGRTYEQLAAERDARHTAVLRALAELGEGDATR</sequence>
<organism evidence="7 8">
    <name type="scientific">Nonomuraea jabiensis</name>
    <dbReference type="NCBI Taxonomy" id="882448"/>
    <lineage>
        <taxon>Bacteria</taxon>
        <taxon>Bacillati</taxon>
        <taxon>Actinomycetota</taxon>
        <taxon>Actinomycetes</taxon>
        <taxon>Streptosporangiales</taxon>
        <taxon>Streptosporangiaceae</taxon>
        <taxon>Nonomuraea</taxon>
    </lineage>
</organism>
<evidence type="ECO:0000313" key="7">
    <source>
        <dbReference type="EMBL" id="MBB5783198.1"/>
    </source>
</evidence>
<dbReference type="InterPro" id="IPR036291">
    <property type="entry name" value="NAD(P)-bd_dom_sf"/>
</dbReference>
<evidence type="ECO:0000256" key="4">
    <source>
        <dbReference type="SAM" id="Phobius"/>
    </source>
</evidence>
<comment type="similarity">
    <text evidence="2">Belongs to the 3-hydroxyacyl-CoA dehydrogenase family.</text>
</comment>
<gene>
    <name evidence="7" type="ORF">HD596_009954</name>
</gene>
<keyword evidence="8" id="KW-1185">Reference proteome</keyword>
<dbReference type="EC" id="1.1.1.-" evidence="7"/>
<dbReference type="SUPFAM" id="SSF51735">
    <property type="entry name" value="NAD(P)-binding Rossmann-fold domains"/>
    <property type="match status" value="1"/>
</dbReference>
<dbReference type="EMBL" id="JACHMB010000001">
    <property type="protein sequence ID" value="MBB5783198.1"/>
    <property type="molecule type" value="Genomic_DNA"/>
</dbReference>
<dbReference type="InterPro" id="IPR008927">
    <property type="entry name" value="6-PGluconate_DH-like_C_sf"/>
</dbReference>
<dbReference type="PANTHER" id="PTHR48075:SF5">
    <property type="entry name" value="3-HYDROXYBUTYRYL-COA DEHYDROGENASE"/>
    <property type="match status" value="1"/>
</dbReference>
<evidence type="ECO:0000256" key="2">
    <source>
        <dbReference type="ARBA" id="ARBA00009463"/>
    </source>
</evidence>
<dbReference type="GO" id="GO:0016616">
    <property type="term" value="F:oxidoreductase activity, acting on the CH-OH group of donors, NAD or NADP as acceptor"/>
    <property type="evidence" value="ECO:0007669"/>
    <property type="project" value="InterPro"/>
</dbReference>
<dbReference type="RefSeq" id="WP_185076175.1">
    <property type="nucleotide sequence ID" value="NZ_JACHMB010000001.1"/>
</dbReference>
<dbReference type="PANTHER" id="PTHR48075">
    <property type="entry name" value="3-HYDROXYACYL-COA DEHYDROGENASE FAMILY PROTEIN"/>
    <property type="match status" value="1"/>
</dbReference>
<dbReference type="InterPro" id="IPR006176">
    <property type="entry name" value="3-OHacyl-CoA_DH_NAD-bd"/>
</dbReference>
<dbReference type="Pfam" id="PF00725">
    <property type="entry name" value="3HCDH"/>
    <property type="match status" value="1"/>
</dbReference>
<dbReference type="AlphaFoldDB" id="A0A7W9GG76"/>
<dbReference type="Pfam" id="PF02737">
    <property type="entry name" value="3HCDH_N"/>
    <property type="match status" value="1"/>
</dbReference>
<evidence type="ECO:0000256" key="1">
    <source>
        <dbReference type="ARBA" id="ARBA00005086"/>
    </source>
</evidence>
<dbReference type="InterPro" id="IPR013328">
    <property type="entry name" value="6PGD_dom2"/>
</dbReference>
<dbReference type="Proteomes" id="UP000579153">
    <property type="component" value="Unassembled WGS sequence"/>
</dbReference>
<feature type="domain" description="3-hydroxyacyl-CoA dehydrogenase NAD binding" evidence="6">
    <location>
        <begin position="5"/>
        <end position="177"/>
    </location>
</feature>
<keyword evidence="4" id="KW-1133">Transmembrane helix</keyword>
<dbReference type="GO" id="GO:0070403">
    <property type="term" value="F:NAD+ binding"/>
    <property type="evidence" value="ECO:0007669"/>
    <property type="project" value="InterPro"/>
</dbReference>
<dbReference type="Gene3D" id="3.40.50.720">
    <property type="entry name" value="NAD(P)-binding Rossmann-like Domain"/>
    <property type="match status" value="1"/>
</dbReference>
<evidence type="ECO:0000256" key="3">
    <source>
        <dbReference type="ARBA" id="ARBA00023002"/>
    </source>
</evidence>
<reference evidence="7 8" key="1">
    <citation type="submission" date="2020-08" db="EMBL/GenBank/DDBJ databases">
        <title>Sequencing the genomes of 1000 actinobacteria strains.</title>
        <authorList>
            <person name="Klenk H.-P."/>
        </authorList>
    </citation>
    <scope>NUCLEOTIDE SEQUENCE [LARGE SCALE GENOMIC DNA]</scope>
    <source>
        <strain evidence="7 8">DSM 45507</strain>
    </source>
</reference>
<keyword evidence="3 7" id="KW-0560">Oxidoreductase</keyword>
<dbReference type="InterPro" id="IPR006108">
    <property type="entry name" value="3HC_DH_C"/>
</dbReference>
<accession>A0A7W9GG76</accession>
<dbReference type="Gene3D" id="1.10.1040.10">
    <property type="entry name" value="N-(1-d-carboxylethyl)-l-norvaline Dehydrogenase, domain 2"/>
    <property type="match status" value="1"/>
</dbReference>
<dbReference type="SUPFAM" id="SSF48179">
    <property type="entry name" value="6-phosphogluconate dehydrogenase C-terminal domain-like"/>
    <property type="match status" value="1"/>
</dbReference>
<evidence type="ECO:0000259" key="5">
    <source>
        <dbReference type="Pfam" id="PF00725"/>
    </source>
</evidence>
<comment type="caution">
    <text evidence="7">The sequence shown here is derived from an EMBL/GenBank/DDBJ whole genome shotgun (WGS) entry which is preliminary data.</text>
</comment>
<evidence type="ECO:0000259" key="6">
    <source>
        <dbReference type="Pfam" id="PF02737"/>
    </source>
</evidence>
<proteinExistence type="inferred from homology"/>
<name>A0A7W9GG76_9ACTN</name>
<keyword evidence="4" id="KW-0472">Membrane</keyword>
<comment type="pathway">
    <text evidence="1">Lipid metabolism; butanoate metabolism.</text>
</comment>
<protein>
    <submittedName>
        <fullName evidence="7">Ketoreductase RED1</fullName>
        <ecNumber evidence="7">1.1.1.-</ecNumber>
    </submittedName>
</protein>
<evidence type="ECO:0000313" key="8">
    <source>
        <dbReference type="Proteomes" id="UP000579153"/>
    </source>
</evidence>
<feature type="transmembrane region" description="Helical" evidence="4">
    <location>
        <begin position="6"/>
        <end position="26"/>
    </location>
</feature>